<gene>
    <name evidence="9" type="ORF">IEE83_17930</name>
</gene>
<name>A0ABR9WEB2_9BACT</name>
<keyword evidence="3" id="KW-1003">Cell membrane</keyword>
<evidence type="ECO:0000256" key="1">
    <source>
        <dbReference type="ARBA" id="ARBA00004202"/>
    </source>
</evidence>
<dbReference type="RefSeq" id="WP_194121876.1">
    <property type="nucleotide sequence ID" value="NZ_JACYGY010000001.1"/>
</dbReference>
<keyword evidence="10" id="KW-1185">Reference proteome</keyword>
<evidence type="ECO:0000313" key="10">
    <source>
        <dbReference type="Proteomes" id="UP000634134"/>
    </source>
</evidence>
<feature type="domain" description="AAA+ ATPase" evidence="8">
    <location>
        <begin position="39"/>
        <end position="209"/>
    </location>
</feature>
<dbReference type="EMBL" id="JACYGY010000001">
    <property type="protein sequence ID" value="MBE9463765.1"/>
    <property type="molecule type" value="Genomic_DNA"/>
</dbReference>
<dbReference type="InterPro" id="IPR051535">
    <property type="entry name" value="Siderophore_ABC-ATPase"/>
</dbReference>
<organism evidence="9 10">
    <name type="scientific">Dyadobacter subterraneus</name>
    <dbReference type="NCBI Taxonomy" id="2773304"/>
    <lineage>
        <taxon>Bacteria</taxon>
        <taxon>Pseudomonadati</taxon>
        <taxon>Bacteroidota</taxon>
        <taxon>Cytophagia</taxon>
        <taxon>Cytophagales</taxon>
        <taxon>Spirosomataceae</taxon>
        <taxon>Dyadobacter</taxon>
    </lineage>
</organism>
<dbReference type="InterPro" id="IPR003593">
    <property type="entry name" value="AAA+_ATPase"/>
</dbReference>
<protein>
    <submittedName>
        <fullName evidence="9">AAA family ATPase</fullName>
    </submittedName>
</protein>
<evidence type="ECO:0000256" key="6">
    <source>
        <dbReference type="ARBA" id="ARBA00023065"/>
    </source>
</evidence>
<evidence type="ECO:0000313" key="9">
    <source>
        <dbReference type="EMBL" id="MBE9463765.1"/>
    </source>
</evidence>
<comment type="subcellular location">
    <subcellularLocation>
        <location evidence="1">Cell membrane</location>
        <topology evidence="1">Peripheral membrane protein</topology>
    </subcellularLocation>
</comment>
<dbReference type="PANTHER" id="PTHR42771">
    <property type="entry name" value="IRON(3+)-HYDROXAMATE IMPORT ATP-BINDING PROTEIN FHUC"/>
    <property type="match status" value="1"/>
</dbReference>
<evidence type="ECO:0000256" key="4">
    <source>
        <dbReference type="ARBA" id="ARBA00022496"/>
    </source>
</evidence>
<evidence type="ECO:0000256" key="2">
    <source>
        <dbReference type="ARBA" id="ARBA00022448"/>
    </source>
</evidence>
<reference evidence="10" key="1">
    <citation type="submission" date="2023-07" db="EMBL/GenBank/DDBJ databases">
        <title>Dyadobacter sp. nov 'subterranea' isolated from contaminted grondwater.</title>
        <authorList>
            <person name="Szabo I."/>
            <person name="Al-Omari J."/>
            <person name="Szerdahelyi S.G."/>
            <person name="Rado J."/>
        </authorList>
    </citation>
    <scope>NUCLEOTIDE SEQUENCE [LARGE SCALE GENOMIC DNA]</scope>
    <source>
        <strain evidence="10">UP-52</strain>
    </source>
</reference>
<keyword evidence="2" id="KW-0813">Transport</keyword>
<dbReference type="PANTHER" id="PTHR42771:SF2">
    <property type="entry name" value="IRON(3+)-HYDROXAMATE IMPORT ATP-BINDING PROTEIN FHUC"/>
    <property type="match status" value="1"/>
</dbReference>
<dbReference type="InterPro" id="IPR027417">
    <property type="entry name" value="P-loop_NTPase"/>
</dbReference>
<accession>A0ABR9WEB2</accession>
<evidence type="ECO:0000256" key="7">
    <source>
        <dbReference type="ARBA" id="ARBA00023136"/>
    </source>
</evidence>
<keyword evidence="7" id="KW-0472">Membrane</keyword>
<evidence type="ECO:0000256" key="5">
    <source>
        <dbReference type="ARBA" id="ARBA00023004"/>
    </source>
</evidence>
<evidence type="ECO:0000256" key="3">
    <source>
        <dbReference type="ARBA" id="ARBA00022475"/>
    </source>
</evidence>
<evidence type="ECO:0000259" key="8">
    <source>
        <dbReference type="SMART" id="SM00382"/>
    </source>
</evidence>
<dbReference type="Pfam" id="PF13304">
    <property type="entry name" value="AAA_21"/>
    <property type="match status" value="1"/>
</dbReference>
<proteinExistence type="predicted"/>
<sequence length="244" mass="27352">MESRPYLREIQLMRQAVSSYDQYPFDIPAIRSLSSLQFHPDVTFIVGENGSGKSTLIEAIALASGFSLEGGPKSIQEVTHHNASGLFGYLKLIRSYKSPKDYFFLRAESFYNVATYMEINATEYLESYGGSLHGKSHGEAFFAVLTHKLKGDGLYIFDEPEAALSPSRQMSALAAIDQLVQKRSQLIIATHSPILLAYPNAVIYQLDEDGIKQIAYEDTVQYQITKGFLNDHKRMMDLLLGRAH</sequence>
<keyword evidence="5" id="KW-0408">Iron</keyword>
<dbReference type="SMART" id="SM00382">
    <property type="entry name" value="AAA"/>
    <property type="match status" value="1"/>
</dbReference>
<dbReference type="InterPro" id="IPR003959">
    <property type="entry name" value="ATPase_AAA_core"/>
</dbReference>
<comment type="caution">
    <text evidence="9">The sequence shown here is derived from an EMBL/GenBank/DDBJ whole genome shotgun (WGS) entry which is preliminary data.</text>
</comment>
<keyword evidence="4" id="KW-0410">Iron transport</keyword>
<dbReference type="SUPFAM" id="SSF52540">
    <property type="entry name" value="P-loop containing nucleoside triphosphate hydrolases"/>
    <property type="match status" value="1"/>
</dbReference>
<dbReference type="Gene3D" id="3.40.50.300">
    <property type="entry name" value="P-loop containing nucleotide triphosphate hydrolases"/>
    <property type="match status" value="2"/>
</dbReference>
<dbReference type="InterPro" id="IPR038729">
    <property type="entry name" value="Rad50/SbcC_AAA"/>
</dbReference>
<dbReference type="Proteomes" id="UP000634134">
    <property type="component" value="Unassembled WGS sequence"/>
</dbReference>
<dbReference type="Pfam" id="PF13476">
    <property type="entry name" value="AAA_23"/>
    <property type="match status" value="1"/>
</dbReference>
<keyword evidence="6" id="KW-0406">Ion transport</keyword>